<proteinExistence type="predicted"/>
<feature type="compositionally biased region" description="Basic and acidic residues" evidence="1">
    <location>
        <begin position="1"/>
        <end position="28"/>
    </location>
</feature>
<keyword evidence="3" id="KW-1185">Reference proteome</keyword>
<feature type="region of interest" description="Disordered" evidence="1">
    <location>
        <begin position="159"/>
        <end position="187"/>
    </location>
</feature>
<reference evidence="2" key="1">
    <citation type="journal article" date="2014" name="Nucleic Acids Res.">
        <title>The evolutionary dynamics of variant antigen genes in Babesia reveal a history of genomic innovation underlying host-parasite interaction.</title>
        <authorList>
            <person name="Jackson A.P."/>
            <person name="Otto T.D."/>
            <person name="Darby A."/>
            <person name="Ramaprasad A."/>
            <person name="Xia D."/>
            <person name="Echaide I.E."/>
            <person name="Farber M."/>
            <person name="Gahlot S."/>
            <person name="Gamble J."/>
            <person name="Gupta D."/>
            <person name="Gupta Y."/>
            <person name="Jackson L."/>
            <person name="Malandrin L."/>
            <person name="Malas T.B."/>
            <person name="Moussa E."/>
            <person name="Nair M."/>
            <person name="Reid A.J."/>
            <person name="Sanders M."/>
            <person name="Sharma J."/>
            <person name="Tracey A."/>
            <person name="Quail M.A."/>
            <person name="Weir W."/>
            <person name="Wastling J.M."/>
            <person name="Hall N."/>
            <person name="Willadsen P."/>
            <person name="Lingelbach K."/>
            <person name="Shiels B."/>
            <person name="Tait A."/>
            <person name="Berriman M."/>
            <person name="Allred D.R."/>
            <person name="Pain A."/>
        </authorList>
    </citation>
    <scope>NUCLEOTIDE SEQUENCE</scope>
    <source>
        <strain evidence="2">1802A</strain>
    </source>
</reference>
<name>A0AAD9LKG9_BABDI</name>
<feature type="compositionally biased region" description="Basic residues" evidence="1">
    <location>
        <begin position="161"/>
        <end position="173"/>
    </location>
</feature>
<feature type="compositionally biased region" description="Basic residues" evidence="1">
    <location>
        <begin position="67"/>
        <end position="82"/>
    </location>
</feature>
<protein>
    <submittedName>
        <fullName evidence="2">Uncharacterized protein</fullName>
    </submittedName>
</protein>
<evidence type="ECO:0000313" key="2">
    <source>
        <dbReference type="EMBL" id="KAK1939770.1"/>
    </source>
</evidence>
<dbReference type="Proteomes" id="UP001195914">
    <property type="component" value="Unassembled WGS sequence"/>
</dbReference>
<evidence type="ECO:0000256" key="1">
    <source>
        <dbReference type="SAM" id="MobiDB-lite"/>
    </source>
</evidence>
<sequence length="187" mass="22169">MARDKFAGLTDAERAAFEWSIRQRDQEKTRRRRCSAPMERHTGKYHRSSSSDSDNPREPYNPLKLAHVQRSRRSRSPRRGKQRSTSNSPPTPDRWEHDLYNSDAEQVAIEAGYRQRKAERQATTYKVDTRRGSWRSRAGGVYLPPEEDIDLEKDLYTDYRPRRRRSSERHSRRSQSYERPGPVYTLD</sequence>
<dbReference type="EMBL" id="JAHBMH010000007">
    <property type="protein sequence ID" value="KAK1939770.1"/>
    <property type="molecule type" value="Genomic_DNA"/>
</dbReference>
<dbReference type="AlphaFoldDB" id="A0AAD9LKG9"/>
<evidence type="ECO:0000313" key="3">
    <source>
        <dbReference type="Proteomes" id="UP001195914"/>
    </source>
</evidence>
<reference evidence="2" key="2">
    <citation type="submission" date="2021-05" db="EMBL/GenBank/DDBJ databases">
        <authorList>
            <person name="Pain A."/>
        </authorList>
    </citation>
    <scope>NUCLEOTIDE SEQUENCE</scope>
    <source>
        <strain evidence="2">1802A</strain>
    </source>
</reference>
<comment type="caution">
    <text evidence="2">The sequence shown here is derived from an EMBL/GenBank/DDBJ whole genome shotgun (WGS) entry which is preliminary data.</text>
</comment>
<feature type="region of interest" description="Disordered" evidence="1">
    <location>
        <begin position="1"/>
        <end position="142"/>
    </location>
</feature>
<organism evidence="2 3">
    <name type="scientific">Babesia divergens</name>
    <dbReference type="NCBI Taxonomy" id="32595"/>
    <lineage>
        <taxon>Eukaryota</taxon>
        <taxon>Sar</taxon>
        <taxon>Alveolata</taxon>
        <taxon>Apicomplexa</taxon>
        <taxon>Aconoidasida</taxon>
        <taxon>Piroplasmida</taxon>
        <taxon>Babesiidae</taxon>
        <taxon>Babesia</taxon>
    </lineage>
</organism>
<accession>A0AAD9LKG9</accession>
<gene>
    <name evidence="2" type="ORF">X943_003153</name>
</gene>